<dbReference type="Gene3D" id="1.10.10.10">
    <property type="entry name" value="Winged helix-like DNA-binding domain superfamily/Winged helix DNA-binding domain"/>
    <property type="match status" value="1"/>
</dbReference>
<comment type="caution">
    <text evidence="5">The sequence shown here is derived from an EMBL/GenBank/DDBJ whole genome shotgun (WGS) entry which is preliminary data.</text>
</comment>
<dbReference type="InterPro" id="IPR000595">
    <property type="entry name" value="cNMP-bd_dom"/>
</dbReference>
<dbReference type="PANTHER" id="PTHR24567:SF26">
    <property type="entry name" value="REGULATORY PROTEIN YEIL"/>
    <property type="match status" value="1"/>
</dbReference>
<dbReference type="SUPFAM" id="SSF46785">
    <property type="entry name" value="Winged helix' DNA-binding domain"/>
    <property type="match status" value="1"/>
</dbReference>
<name>A0ABU0YLC7_9PROT</name>
<protein>
    <submittedName>
        <fullName evidence="5">Crp/Fnr family transcriptional regulator</fullName>
    </submittedName>
</protein>
<proteinExistence type="predicted"/>
<evidence type="ECO:0000313" key="5">
    <source>
        <dbReference type="EMBL" id="MDQ7248526.1"/>
    </source>
</evidence>
<reference evidence="6" key="1">
    <citation type="submission" date="2023-08" db="EMBL/GenBank/DDBJ databases">
        <title>Rhodospirillaceae gen. nov., a novel taxon isolated from the Yangtze River Yuezi River estuary sludge.</title>
        <authorList>
            <person name="Ruan L."/>
        </authorList>
    </citation>
    <scope>NUCLEOTIDE SEQUENCE [LARGE SCALE GENOMIC DNA]</scope>
    <source>
        <strain evidence="6">R-7</strain>
    </source>
</reference>
<dbReference type="Pfam" id="PF13545">
    <property type="entry name" value="HTH_Crp_2"/>
    <property type="match status" value="1"/>
</dbReference>
<dbReference type="InterPro" id="IPR014710">
    <property type="entry name" value="RmlC-like_jellyroll"/>
</dbReference>
<dbReference type="EMBL" id="JAUYVI010000004">
    <property type="protein sequence ID" value="MDQ7248526.1"/>
    <property type="molecule type" value="Genomic_DNA"/>
</dbReference>
<dbReference type="InterPro" id="IPR018490">
    <property type="entry name" value="cNMP-bd_dom_sf"/>
</dbReference>
<dbReference type="SMART" id="SM00419">
    <property type="entry name" value="HTH_CRP"/>
    <property type="match status" value="1"/>
</dbReference>
<dbReference type="InterPro" id="IPR036390">
    <property type="entry name" value="WH_DNA-bd_sf"/>
</dbReference>
<dbReference type="PANTHER" id="PTHR24567">
    <property type="entry name" value="CRP FAMILY TRANSCRIPTIONAL REGULATORY PROTEIN"/>
    <property type="match status" value="1"/>
</dbReference>
<dbReference type="InterPro" id="IPR012318">
    <property type="entry name" value="HTH_CRP"/>
</dbReference>
<evidence type="ECO:0000256" key="1">
    <source>
        <dbReference type="ARBA" id="ARBA00023015"/>
    </source>
</evidence>
<dbReference type="InterPro" id="IPR050397">
    <property type="entry name" value="Env_Response_Regulators"/>
</dbReference>
<evidence type="ECO:0000256" key="2">
    <source>
        <dbReference type="ARBA" id="ARBA00023125"/>
    </source>
</evidence>
<sequence>MYDGSGAEDGSRIEALRLRCTTFAARRTICYEGDAPTELFQLFDGWAFRYKVTRDGRRQILSFILPGDLIDLPLLGTERIAHAVKALTAISVCVFSRTELADFIYGDAERARRAGAAFAAQSAATDEQMLDLGQRSAFERIARLLNHLAVQLRKRGLAEAEGFRLPLTQSHIADATGLTAVHVGRTLREMRKSKLLSLAQGWLTIEDPESLAAI</sequence>
<accession>A0ABU0YLC7</accession>
<evidence type="ECO:0000313" key="6">
    <source>
        <dbReference type="Proteomes" id="UP001230156"/>
    </source>
</evidence>
<dbReference type="InterPro" id="IPR036388">
    <property type="entry name" value="WH-like_DNA-bd_sf"/>
</dbReference>
<dbReference type="SUPFAM" id="SSF51206">
    <property type="entry name" value="cAMP-binding domain-like"/>
    <property type="match status" value="1"/>
</dbReference>
<gene>
    <name evidence="5" type="ORF">Q8A70_12650</name>
</gene>
<evidence type="ECO:0000259" key="4">
    <source>
        <dbReference type="PROSITE" id="PS51063"/>
    </source>
</evidence>
<keyword evidence="1" id="KW-0805">Transcription regulation</keyword>
<keyword evidence="6" id="KW-1185">Reference proteome</keyword>
<feature type="domain" description="HTH crp-type" evidence="4">
    <location>
        <begin position="135"/>
        <end position="209"/>
    </location>
</feature>
<keyword evidence="2" id="KW-0238">DNA-binding</keyword>
<evidence type="ECO:0000256" key="3">
    <source>
        <dbReference type="ARBA" id="ARBA00023163"/>
    </source>
</evidence>
<dbReference type="PROSITE" id="PS51063">
    <property type="entry name" value="HTH_CRP_2"/>
    <property type="match status" value="1"/>
</dbReference>
<dbReference type="Proteomes" id="UP001230156">
    <property type="component" value="Unassembled WGS sequence"/>
</dbReference>
<organism evidence="5 6">
    <name type="scientific">Dongia sedimenti</name>
    <dbReference type="NCBI Taxonomy" id="3064282"/>
    <lineage>
        <taxon>Bacteria</taxon>
        <taxon>Pseudomonadati</taxon>
        <taxon>Pseudomonadota</taxon>
        <taxon>Alphaproteobacteria</taxon>
        <taxon>Rhodospirillales</taxon>
        <taxon>Dongiaceae</taxon>
        <taxon>Dongia</taxon>
    </lineage>
</organism>
<dbReference type="Pfam" id="PF00027">
    <property type="entry name" value="cNMP_binding"/>
    <property type="match status" value="1"/>
</dbReference>
<dbReference type="Gene3D" id="2.60.120.10">
    <property type="entry name" value="Jelly Rolls"/>
    <property type="match status" value="1"/>
</dbReference>
<dbReference type="RefSeq" id="WP_379956006.1">
    <property type="nucleotide sequence ID" value="NZ_JAUYVI010000004.1"/>
</dbReference>
<keyword evidence="3" id="KW-0804">Transcription</keyword>
<dbReference type="CDD" id="cd00038">
    <property type="entry name" value="CAP_ED"/>
    <property type="match status" value="1"/>
</dbReference>